<evidence type="ECO:0000313" key="1">
    <source>
        <dbReference type="EMBL" id="KAI8434689.1"/>
    </source>
</evidence>
<comment type="caution">
    <text evidence="1">The sequence shown here is derived from an EMBL/GenBank/DDBJ whole genome shotgun (WGS) entry which is preliminary data.</text>
</comment>
<reference evidence="1 2" key="1">
    <citation type="journal article" date="2022" name="Genome Biol. Evol.">
        <title>The Spruce Budworm Genome: Reconstructing the Evolutionary History of Antifreeze Proteins.</title>
        <authorList>
            <person name="Beliveau C."/>
            <person name="Gagne P."/>
            <person name="Picq S."/>
            <person name="Vernygora O."/>
            <person name="Keeling C.I."/>
            <person name="Pinkney K."/>
            <person name="Doucet D."/>
            <person name="Wen F."/>
            <person name="Johnston J.S."/>
            <person name="Maaroufi H."/>
            <person name="Boyle B."/>
            <person name="Laroche J."/>
            <person name="Dewar K."/>
            <person name="Juretic N."/>
            <person name="Blackburn G."/>
            <person name="Nisole A."/>
            <person name="Brunet B."/>
            <person name="Brandao M."/>
            <person name="Lumley L."/>
            <person name="Duan J."/>
            <person name="Quan G."/>
            <person name="Lucarotti C.J."/>
            <person name="Roe A.D."/>
            <person name="Sperling F.A.H."/>
            <person name="Levesque R.C."/>
            <person name="Cusson M."/>
        </authorList>
    </citation>
    <scope>NUCLEOTIDE SEQUENCE [LARGE SCALE GENOMIC DNA]</scope>
    <source>
        <strain evidence="1">Glfc:IPQL:Cfum</strain>
    </source>
</reference>
<accession>A0ACC0KDX7</accession>
<organism evidence="1 2">
    <name type="scientific">Choristoneura fumiferana</name>
    <name type="common">Spruce budworm moth</name>
    <name type="synonym">Archips fumiferana</name>
    <dbReference type="NCBI Taxonomy" id="7141"/>
    <lineage>
        <taxon>Eukaryota</taxon>
        <taxon>Metazoa</taxon>
        <taxon>Ecdysozoa</taxon>
        <taxon>Arthropoda</taxon>
        <taxon>Hexapoda</taxon>
        <taxon>Insecta</taxon>
        <taxon>Pterygota</taxon>
        <taxon>Neoptera</taxon>
        <taxon>Endopterygota</taxon>
        <taxon>Lepidoptera</taxon>
        <taxon>Glossata</taxon>
        <taxon>Ditrysia</taxon>
        <taxon>Tortricoidea</taxon>
        <taxon>Tortricidae</taxon>
        <taxon>Tortricinae</taxon>
        <taxon>Choristoneura</taxon>
    </lineage>
</organism>
<keyword evidence="2" id="KW-1185">Reference proteome</keyword>
<dbReference type="EMBL" id="CM046105">
    <property type="protein sequence ID" value="KAI8434689.1"/>
    <property type="molecule type" value="Genomic_DNA"/>
</dbReference>
<proteinExistence type="predicted"/>
<name>A0ACC0KDX7_CHOFU</name>
<gene>
    <name evidence="1" type="ORF">MSG28_003220</name>
</gene>
<sequence length="137" mass="15409">MANETFGNLQLGKGREPSSADVMEAPPEVAVEESRLASRRLSLHAQTVFCNKRTPQTPCGHDLMTPTGSALRERFHQRRARIWCEKEKLIFYPKLPIPPIALLAILSMCMACVCSARTEQQHSTPCSNKLIYRPWAS</sequence>
<dbReference type="Proteomes" id="UP001064048">
    <property type="component" value="Chromosome 5"/>
</dbReference>
<evidence type="ECO:0000313" key="2">
    <source>
        <dbReference type="Proteomes" id="UP001064048"/>
    </source>
</evidence>
<protein>
    <submittedName>
        <fullName evidence="1">Uncharacterized protein</fullName>
    </submittedName>
</protein>